<dbReference type="InterPro" id="IPR013022">
    <property type="entry name" value="Xyl_isomerase-like_TIM-brl"/>
</dbReference>
<evidence type="ECO:0000259" key="1">
    <source>
        <dbReference type="Pfam" id="PF01261"/>
    </source>
</evidence>
<dbReference type="GO" id="GO:0016853">
    <property type="term" value="F:isomerase activity"/>
    <property type="evidence" value="ECO:0007669"/>
    <property type="project" value="UniProtKB-KW"/>
</dbReference>
<gene>
    <name evidence="2" type="ORF">SAMN02746089_01783</name>
</gene>
<evidence type="ECO:0000313" key="3">
    <source>
        <dbReference type="Proteomes" id="UP000184088"/>
    </source>
</evidence>
<accession>A0A1M5B4X2</accession>
<sequence>MKTGFRTVGFSKWNIFDALKKIKEIGYEGVELCLEHPDMQSEKMDDEMIADVRRYLDGIGLEIASVSYHGDNDPLDVKISNTYKAIDIANKIGASILIINCEKKSNEVAGQYESLVKRMKDFASYAEQRGIVLAFEPEPLLIIQTVDDMIRLMDDVCSDNLKVNMDVGHTYITDPDLPEAILKLKDKIVHVHLEDIKNKVHSHLYPLDGDIDYKKMFHAFEEIGYNGYYVIDMFYIQEAPDVHAKVCFDRLQKLS</sequence>
<protein>
    <submittedName>
        <fullName evidence="2">Sugar phosphate isomerase/epimerase</fullName>
    </submittedName>
</protein>
<dbReference type="Proteomes" id="UP000184088">
    <property type="component" value="Unassembled WGS sequence"/>
</dbReference>
<keyword evidence="3" id="KW-1185">Reference proteome</keyword>
<reference evidence="2 3" key="1">
    <citation type="submission" date="2016-11" db="EMBL/GenBank/DDBJ databases">
        <authorList>
            <person name="Jaros S."/>
            <person name="Januszkiewicz K."/>
            <person name="Wedrychowicz H."/>
        </authorList>
    </citation>
    <scope>NUCLEOTIDE SEQUENCE [LARGE SCALE GENOMIC DNA]</scope>
    <source>
        <strain evidence="2 3">DSM 17918</strain>
    </source>
</reference>
<dbReference type="InterPro" id="IPR050312">
    <property type="entry name" value="IolE/XylAMocC-like"/>
</dbReference>
<dbReference type="AlphaFoldDB" id="A0A1M5B4X2"/>
<dbReference type="PANTHER" id="PTHR12110">
    <property type="entry name" value="HYDROXYPYRUVATE ISOMERASE"/>
    <property type="match status" value="1"/>
</dbReference>
<dbReference type="Gene3D" id="3.20.20.150">
    <property type="entry name" value="Divalent-metal-dependent TIM barrel enzymes"/>
    <property type="match status" value="1"/>
</dbReference>
<proteinExistence type="predicted"/>
<feature type="domain" description="Xylose isomerase-like TIM barrel" evidence="1">
    <location>
        <begin position="20"/>
        <end position="238"/>
    </location>
</feature>
<dbReference type="Pfam" id="PF01261">
    <property type="entry name" value="AP_endonuc_2"/>
    <property type="match status" value="1"/>
</dbReference>
<dbReference type="OrthoDB" id="9786584at2"/>
<dbReference type="STRING" id="1121256.SAMN02746089_01783"/>
<dbReference type="RefSeq" id="WP_073344248.1">
    <property type="nucleotide sequence ID" value="NZ_FQVH01000020.1"/>
</dbReference>
<dbReference type="InterPro" id="IPR036237">
    <property type="entry name" value="Xyl_isomerase-like_sf"/>
</dbReference>
<dbReference type="EMBL" id="FQVH01000020">
    <property type="protein sequence ID" value="SHF37554.1"/>
    <property type="molecule type" value="Genomic_DNA"/>
</dbReference>
<name>A0A1M5B4X2_9THEO</name>
<organism evidence="2 3">
    <name type="scientific">Caldanaerobius fijiensis DSM 17918</name>
    <dbReference type="NCBI Taxonomy" id="1121256"/>
    <lineage>
        <taxon>Bacteria</taxon>
        <taxon>Bacillati</taxon>
        <taxon>Bacillota</taxon>
        <taxon>Clostridia</taxon>
        <taxon>Thermoanaerobacterales</taxon>
        <taxon>Thermoanaerobacteraceae</taxon>
        <taxon>Caldanaerobius</taxon>
    </lineage>
</organism>
<keyword evidence="2" id="KW-0413">Isomerase</keyword>
<evidence type="ECO:0000313" key="2">
    <source>
        <dbReference type="EMBL" id="SHF37554.1"/>
    </source>
</evidence>
<dbReference type="SUPFAM" id="SSF51658">
    <property type="entry name" value="Xylose isomerase-like"/>
    <property type="match status" value="1"/>
</dbReference>